<comment type="pathway">
    <text evidence="1">Mycotoxin biosynthesis.</text>
</comment>
<dbReference type="RefSeq" id="XP_035339783.1">
    <property type="nucleotide sequence ID" value="XM_035483890.1"/>
</dbReference>
<evidence type="ECO:0000256" key="1">
    <source>
        <dbReference type="ARBA" id="ARBA00004685"/>
    </source>
</evidence>
<keyword evidence="4" id="KW-0472">Membrane</keyword>
<dbReference type="OrthoDB" id="3687641at2759"/>
<dbReference type="GO" id="GO:0016491">
    <property type="term" value="F:oxidoreductase activity"/>
    <property type="evidence" value="ECO:0007669"/>
    <property type="project" value="UniProtKB-KW"/>
</dbReference>
<keyword evidence="6" id="KW-1185">Reference proteome</keyword>
<gene>
    <name evidence="5" type="ORF">TRUGW13939_00683</name>
</gene>
<evidence type="ECO:0000313" key="5">
    <source>
        <dbReference type="EMBL" id="QKX53604.1"/>
    </source>
</evidence>
<organism evidence="5 6">
    <name type="scientific">Talaromyces rugulosus</name>
    <name type="common">Penicillium rugulosum</name>
    <dbReference type="NCBI Taxonomy" id="121627"/>
    <lineage>
        <taxon>Eukaryota</taxon>
        <taxon>Fungi</taxon>
        <taxon>Dikarya</taxon>
        <taxon>Ascomycota</taxon>
        <taxon>Pezizomycotina</taxon>
        <taxon>Eurotiomycetes</taxon>
        <taxon>Eurotiomycetidae</taxon>
        <taxon>Eurotiales</taxon>
        <taxon>Trichocomaceae</taxon>
        <taxon>Talaromyces</taxon>
        <taxon>Talaromyces sect. Islandici</taxon>
    </lineage>
</organism>
<evidence type="ECO:0000256" key="3">
    <source>
        <dbReference type="ARBA" id="ARBA00035112"/>
    </source>
</evidence>
<reference evidence="6" key="1">
    <citation type="submission" date="2020-06" db="EMBL/GenBank/DDBJ databases">
        <title>A chromosome-scale genome assembly of Talaromyces rugulosus W13939.</title>
        <authorList>
            <person name="Wang B."/>
            <person name="Guo L."/>
            <person name="Ye K."/>
            <person name="Wang L."/>
        </authorList>
    </citation>
    <scope>NUCLEOTIDE SEQUENCE [LARGE SCALE GENOMIC DNA]</scope>
    <source>
        <strain evidence="6">W13939</strain>
    </source>
</reference>
<dbReference type="AlphaFoldDB" id="A0A7H8QHZ7"/>
<dbReference type="InterPro" id="IPR021765">
    <property type="entry name" value="UstYa-like"/>
</dbReference>
<keyword evidence="2" id="KW-0560">Oxidoreductase</keyword>
<proteinExistence type="inferred from homology"/>
<protein>
    <recommendedName>
        <fullName evidence="7">Oxidase ustYa</fullName>
    </recommendedName>
</protein>
<keyword evidence="4" id="KW-0812">Transmembrane</keyword>
<dbReference type="EMBL" id="CP055898">
    <property type="protein sequence ID" value="QKX53604.1"/>
    <property type="molecule type" value="Genomic_DNA"/>
</dbReference>
<evidence type="ECO:0000256" key="2">
    <source>
        <dbReference type="ARBA" id="ARBA00023002"/>
    </source>
</evidence>
<keyword evidence="4" id="KW-1133">Transmembrane helix</keyword>
<name>A0A7H8QHZ7_TALRU</name>
<evidence type="ECO:0008006" key="7">
    <source>
        <dbReference type="Google" id="ProtNLM"/>
    </source>
</evidence>
<dbReference type="GeneID" id="55988196"/>
<feature type="transmembrane region" description="Helical" evidence="4">
    <location>
        <begin position="59"/>
        <end position="80"/>
    </location>
</feature>
<dbReference type="PANTHER" id="PTHR33365:SF11">
    <property type="entry name" value="TAT PATHWAY SIGNAL SEQUENCE"/>
    <property type="match status" value="1"/>
</dbReference>
<comment type="similarity">
    <text evidence="3">Belongs to the ustYa family.</text>
</comment>
<dbReference type="PANTHER" id="PTHR33365">
    <property type="entry name" value="YALI0B05434P"/>
    <property type="match status" value="1"/>
</dbReference>
<accession>A0A7H8QHZ7</accession>
<evidence type="ECO:0000256" key="4">
    <source>
        <dbReference type="SAM" id="Phobius"/>
    </source>
</evidence>
<evidence type="ECO:0000313" key="6">
    <source>
        <dbReference type="Proteomes" id="UP000509510"/>
    </source>
</evidence>
<dbReference type="GO" id="GO:0043386">
    <property type="term" value="P:mycotoxin biosynthetic process"/>
    <property type="evidence" value="ECO:0007669"/>
    <property type="project" value="InterPro"/>
</dbReference>
<dbReference type="KEGG" id="trg:TRUGW13939_00683"/>
<sequence>MEQLSLDLAKIFTTKMENYRDDRSSTAKDSDTESISLEKDGLLGTAPRSSKLKIFSSRVYPLLIAIMAIGNVVIGVLLVLQFQSSHQKATPHHHEKKPTPVPIGGLPHVESHPDWLPPEDWRTEVFRLHQIYGEEPVGTAKEAWLSLIPKGKGFIVVKNDTELPNMPGLRHPEQEQHACVAIFHQLHCLYITYAAYWNARAGNFDEIPPEHLIHCWDYLRQSIQCAGDTSLEWVHELDDPPNQTSGWGFQHTCKNFDAIFEWTEAHRFTEKIQID</sequence>
<dbReference type="Proteomes" id="UP000509510">
    <property type="component" value="Chromosome I"/>
</dbReference>
<dbReference type="Pfam" id="PF11807">
    <property type="entry name" value="UstYa"/>
    <property type="match status" value="1"/>
</dbReference>